<dbReference type="EMBL" id="KZ825114">
    <property type="protein sequence ID" value="PYI21860.1"/>
    <property type="molecule type" value="Genomic_DNA"/>
</dbReference>
<gene>
    <name evidence="2" type="ORF">BO99DRAFT_430360</name>
</gene>
<keyword evidence="3" id="KW-1185">Reference proteome</keyword>
<feature type="region of interest" description="Disordered" evidence="1">
    <location>
        <begin position="68"/>
        <end position="93"/>
    </location>
</feature>
<accession>A0A2V5HZW8</accession>
<evidence type="ECO:0000313" key="2">
    <source>
        <dbReference type="EMBL" id="PYI21860.1"/>
    </source>
</evidence>
<sequence>MSGQVENVPLHTREPGDEFTEADLAKLLEATDPLTSAAVAAAAAASAVTQGTSTITFNLEDLFVEYTYDDEDEDGFGDEDGDDEEGEEDDDGMDEVYYNEATDGWLGPWWASV</sequence>
<protein>
    <submittedName>
        <fullName evidence="2">Uncharacterized protein</fullName>
    </submittedName>
</protein>
<dbReference type="Proteomes" id="UP000249829">
    <property type="component" value="Unassembled WGS sequence"/>
</dbReference>
<dbReference type="AlphaFoldDB" id="A0A2V5HZW8"/>
<evidence type="ECO:0000256" key="1">
    <source>
        <dbReference type="SAM" id="MobiDB-lite"/>
    </source>
</evidence>
<organism evidence="2 3">
    <name type="scientific">Aspergillus violaceofuscus (strain CBS 115571)</name>
    <dbReference type="NCBI Taxonomy" id="1450538"/>
    <lineage>
        <taxon>Eukaryota</taxon>
        <taxon>Fungi</taxon>
        <taxon>Dikarya</taxon>
        <taxon>Ascomycota</taxon>
        <taxon>Pezizomycotina</taxon>
        <taxon>Eurotiomycetes</taxon>
        <taxon>Eurotiomycetidae</taxon>
        <taxon>Eurotiales</taxon>
        <taxon>Aspergillaceae</taxon>
        <taxon>Aspergillus</taxon>
    </lineage>
</organism>
<dbReference type="OMA" id="WLGPWWA"/>
<proteinExistence type="predicted"/>
<name>A0A2V5HZW8_ASPV1</name>
<reference evidence="2 3" key="1">
    <citation type="submission" date="2018-02" db="EMBL/GenBank/DDBJ databases">
        <title>The genomes of Aspergillus section Nigri reveals drivers in fungal speciation.</title>
        <authorList>
            <consortium name="DOE Joint Genome Institute"/>
            <person name="Vesth T.C."/>
            <person name="Nybo J."/>
            <person name="Theobald S."/>
            <person name="Brandl J."/>
            <person name="Frisvad J.C."/>
            <person name="Nielsen K.F."/>
            <person name="Lyhne E.K."/>
            <person name="Kogle M.E."/>
            <person name="Kuo A."/>
            <person name="Riley R."/>
            <person name="Clum A."/>
            <person name="Nolan M."/>
            <person name="Lipzen A."/>
            <person name="Salamov A."/>
            <person name="Henrissat B."/>
            <person name="Wiebenga A."/>
            <person name="De vries R.P."/>
            <person name="Grigoriev I.V."/>
            <person name="Mortensen U.H."/>
            <person name="Andersen M.R."/>
            <person name="Baker S.E."/>
        </authorList>
    </citation>
    <scope>NUCLEOTIDE SEQUENCE [LARGE SCALE GENOMIC DNA]</scope>
    <source>
        <strain evidence="2 3">CBS 115571</strain>
    </source>
</reference>
<evidence type="ECO:0000313" key="3">
    <source>
        <dbReference type="Proteomes" id="UP000249829"/>
    </source>
</evidence>